<dbReference type="InterPro" id="IPR036388">
    <property type="entry name" value="WH-like_DNA-bd_sf"/>
</dbReference>
<evidence type="ECO:0000259" key="6">
    <source>
        <dbReference type="Pfam" id="PF08281"/>
    </source>
</evidence>
<sequence length="183" mass="21643">MFLPDEKIVRSLKKGNESAFRMLFDKYHRKLYHFSRKMGQSHEDAEGIIQEVFIIVWKNKATLNEELSLPAYLFTITKRVVLKKVKRKILEDEYLANQQNSQSHFHQQTEDYIIFTNLLDQANKGLDQLSPGRKQIFMLSKQQGLSNEEIAEKLNISKRTVENQLYRATKELRDFMGPDFKEK</sequence>
<dbReference type="OrthoDB" id="764811at2"/>
<dbReference type="Gene3D" id="1.10.1740.10">
    <property type="match status" value="1"/>
</dbReference>
<keyword evidence="2" id="KW-0805">Transcription regulation</keyword>
<evidence type="ECO:0000313" key="7">
    <source>
        <dbReference type="EMBL" id="ELR70503.1"/>
    </source>
</evidence>
<dbReference type="eggNOG" id="COG1595">
    <property type="taxonomic scope" value="Bacteria"/>
</dbReference>
<dbReference type="AlphaFoldDB" id="L8JQK4"/>
<dbReference type="InterPro" id="IPR000792">
    <property type="entry name" value="Tscrpt_reg_LuxR_C"/>
</dbReference>
<evidence type="ECO:0000256" key="4">
    <source>
        <dbReference type="ARBA" id="ARBA00023163"/>
    </source>
</evidence>
<dbReference type="InterPro" id="IPR013324">
    <property type="entry name" value="RNA_pol_sigma_r3/r4-like"/>
</dbReference>
<dbReference type="RefSeq" id="WP_009581045.1">
    <property type="nucleotide sequence ID" value="NZ_AMZN01000052.1"/>
</dbReference>
<evidence type="ECO:0000259" key="5">
    <source>
        <dbReference type="Pfam" id="PF04542"/>
    </source>
</evidence>
<dbReference type="NCBIfam" id="TIGR02937">
    <property type="entry name" value="sigma70-ECF"/>
    <property type="match status" value="1"/>
</dbReference>
<dbReference type="SUPFAM" id="SSF88659">
    <property type="entry name" value="Sigma3 and sigma4 domains of RNA polymerase sigma factors"/>
    <property type="match status" value="1"/>
</dbReference>
<dbReference type="GO" id="GO:0003677">
    <property type="term" value="F:DNA binding"/>
    <property type="evidence" value="ECO:0007669"/>
    <property type="project" value="InterPro"/>
</dbReference>
<evidence type="ECO:0000256" key="3">
    <source>
        <dbReference type="ARBA" id="ARBA00023082"/>
    </source>
</evidence>
<keyword evidence="8" id="KW-1185">Reference proteome</keyword>
<dbReference type="GO" id="GO:0006352">
    <property type="term" value="P:DNA-templated transcription initiation"/>
    <property type="evidence" value="ECO:0007669"/>
    <property type="project" value="InterPro"/>
</dbReference>
<dbReference type="SUPFAM" id="SSF88946">
    <property type="entry name" value="Sigma2 domain of RNA polymerase sigma factors"/>
    <property type="match status" value="1"/>
</dbReference>
<dbReference type="Gene3D" id="1.10.10.10">
    <property type="entry name" value="Winged helix-like DNA-binding domain superfamily/Winged helix DNA-binding domain"/>
    <property type="match status" value="1"/>
</dbReference>
<reference evidence="7 8" key="1">
    <citation type="submission" date="2012-12" db="EMBL/GenBank/DDBJ databases">
        <title>Genome assembly of Fulvivirga imtechensis AK7.</title>
        <authorList>
            <person name="Nupur N."/>
            <person name="Khatri I."/>
            <person name="Kumar R."/>
            <person name="Subramanian S."/>
            <person name="Pinnaka A."/>
        </authorList>
    </citation>
    <scope>NUCLEOTIDE SEQUENCE [LARGE SCALE GENOMIC DNA]</scope>
    <source>
        <strain evidence="7 8">AK7</strain>
    </source>
</reference>
<dbReference type="GO" id="GO:0016987">
    <property type="term" value="F:sigma factor activity"/>
    <property type="evidence" value="ECO:0007669"/>
    <property type="project" value="UniProtKB-KW"/>
</dbReference>
<proteinExistence type="inferred from homology"/>
<gene>
    <name evidence="7" type="ORF">C900_03662</name>
</gene>
<accession>L8JQK4</accession>
<dbReference type="InterPro" id="IPR014284">
    <property type="entry name" value="RNA_pol_sigma-70_dom"/>
</dbReference>
<keyword evidence="4" id="KW-0804">Transcription</keyword>
<dbReference type="EMBL" id="AMZN01000052">
    <property type="protein sequence ID" value="ELR70503.1"/>
    <property type="molecule type" value="Genomic_DNA"/>
</dbReference>
<dbReference type="Pfam" id="PF04542">
    <property type="entry name" value="Sigma70_r2"/>
    <property type="match status" value="1"/>
</dbReference>
<evidence type="ECO:0000313" key="8">
    <source>
        <dbReference type="Proteomes" id="UP000011135"/>
    </source>
</evidence>
<organism evidence="7 8">
    <name type="scientific">Fulvivirga imtechensis AK7</name>
    <dbReference type="NCBI Taxonomy" id="1237149"/>
    <lineage>
        <taxon>Bacteria</taxon>
        <taxon>Pseudomonadati</taxon>
        <taxon>Bacteroidota</taxon>
        <taxon>Cytophagia</taxon>
        <taxon>Cytophagales</taxon>
        <taxon>Fulvivirgaceae</taxon>
        <taxon>Fulvivirga</taxon>
    </lineage>
</organism>
<dbReference type="Proteomes" id="UP000011135">
    <property type="component" value="Unassembled WGS sequence"/>
</dbReference>
<feature type="domain" description="RNA polymerase sigma-70 region 2" evidence="5">
    <location>
        <begin position="23"/>
        <end position="87"/>
    </location>
</feature>
<comment type="similarity">
    <text evidence="1">Belongs to the sigma-70 factor family. ECF subfamily.</text>
</comment>
<evidence type="ECO:0000256" key="2">
    <source>
        <dbReference type="ARBA" id="ARBA00023015"/>
    </source>
</evidence>
<dbReference type="STRING" id="1237149.C900_03662"/>
<evidence type="ECO:0000256" key="1">
    <source>
        <dbReference type="ARBA" id="ARBA00010641"/>
    </source>
</evidence>
<dbReference type="PRINTS" id="PR00038">
    <property type="entry name" value="HTHLUXR"/>
</dbReference>
<dbReference type="InterPro" id="IPR007627">
    <property type="entry name" value="RNA_pol_sigma70_r2"/>
</dbReference>
<feature type="domain" description="RNA polymerase sigma factor 70 region 4 type 2" evidence="6">
    <location>
        <begin position="126"/>
        <end position="172"/>
    </location>
</feature>
<protein>
    <submittedName>
        <fullName evidence="7">RNA polymerase ECF-type sigma factor</fullName>
    </submittedName>
</protein>
<dbReference type="InterPro" id="IPR013325">
    <property type="entry name" value="RNA_pol_sigma_r2"/>
</dbReference>
<dbReference type="InterPro" id="IPR039425">
    <property type="entry name" value="RNA_pol_sigma-70-like"/>
</dbReference>
<dbReference type="PANTHER" id="PTHR43133:SF46">
    <property type="entry name" value="RNA POLYMERASE SIGMA-70 FACTOR ECF SUBFAMILY"/>
    <property type="match status" value="1"/>
</dbReference>
<dbReference type="InterPro" id="IPR013249">
    <property type="entry name" value="RNA_pol_sigma70_r4_t2"/>
</dbReference>
<keyword evidence="3" id="KW-0731">Sigma factor</keyword>
<name>L8JQK4_9BACT</name>
<dbReference type="CDD" id="cd06171">
    <property type="entry name" value="Sigma70_r4"/>
    <property type="match status" value="1"/>
</dbReference>
<dbReference type="Pfam" id="PF08281">
    <property type="entry name" value="Sigma70_r4_2"/>
    <property type="match status" value="1"/>
</dbReference>
<dbReference type="InterPro" id="IPR014327">
    <property type="entry name" value="RNA_pol_sigma70_bacteroid"/>
</dbReference>
<dbReference type="NCBIfam" id="TIGR02985">
    <property type="entry name" value="Sig70_bacteroi1"/>
    <property type="match status" value="1"/>
</dbReference>
<dbReference type="PANTHER" id="PTHR43133">
    <property type="entry name" value="RNA POLYMERASE ECF-TYPE SIGMA FACTO"/>
    <property type="match status" value="1"/>
</dbReference>
<comment type="caution">
    <text evidence="7">The sequence shown here is derived from an EMBL/GenBank/DDBJ whole genome shotgun (WGS) entry which is preliminary data.</text>
</comment>